<keyword evidence="1" id="KW-0175">Coiled coil</keyword>
<evidence type="ECO:0000256" key="1">
    <source>
        <dbReference type="SAM" id="Coils"/>
    </source>
</evidence>
<organism evidence="2 3">
    <name type="scientific">Scytonema hofmannii PCC 7110</name>
    <dbReference type="NCBI Taxonomy" id="128403"/>
    <lineage>
        <taxon>Bacteria</taxon>
        <taxon>Bacillati</taxon>
        <taxon>Cyanobacteriota</taxon>
        <taxon>Cyanophyceae</taxon>
        <taxon>Nostocales</taxon>
        <taxon>Scytonemataceae</taxon>
        <taxon>Scytonema</taxon>
    </lineage>
</organism>
<evidence type="ECO:0000313" key="2">
    <source>
        <dbReference type="EMBL" id="KYC34486.1"/>
    </source>
</evidence>
<name>A0A139WPX9_9CYAN</name>
<proteinExistence type="predicted"/>
<evidence type="ECO:0000313" key="3">
    <source>
        <dbReference type="Proteomes" id="UP000076925"/>
    </source>
</evidence>
<sequence>MFSTKINSIESQIQALTEQLNQYRTLEAELEQALGAIARLRESATKFDADVEDEVSQALVQAVGASQWVNLVEDDTSEWGVDEEPEITLTGSALPLSRGTRPTECLTEVEARESILPPDLPQQILKCKTWEEMRALALTHPEALVEAMRREPALERNLPGQIAIYINIVGKAAEKDLYSIPTVLADSVRALLASPNLTSTVKPASDIPYGEIQETARRLYDLRTWAQIRGVLQGFAPATKCEILKEFAIAASNKTKIKFLESLPTLIAKYCSDKSDRTDLDWLPGTVARKVEELLGQAAA</sequence>
<dbReference type="AlphaFoldDB" id="A0A139WPX9"/>
<dbReference type="STRING" id="128403.WA1_51575"/>
<dbReference type="Proteomes" id="UP000076925">
    <property type="component" value="Unassembled WGS sequence"/>
</dbReference>
<gene>
    <name evidence="2" type="ORF">WA1_51575</name>
</gene>
<accession>A0A139WPX9</accession>
<reference evidence="2 3" key="1">
    <citation type="journal article" date="2013" name="Genome Biol. Evol.">
        <title>Genomes of Stigonematalean cyanobacteria (subsection V) and the evolution of oxygenic photosynthesis from prokaryotes to plastids.</title>
        <authorList>
            <person name="Dagan T."/>
            <person name="Roettger M."/>
            <person name="Stucken K."/>
            <person name="Landan G."/>
            <person name="Koch R."/>
            <person name="Major P."/>
            <person name="Gould S.B."/>
            <person name="Goremykin V.V."/>
            <person name="Rippka R."/>
            <person name="Tandeau de Marsac N."/>
            <person name="Gugger M."/>
            <person name="Lockhart P.J."/>
            <person name="Allen J.F."/>
            <person name="Brune I."/>
            <person name="Maus I."/>
            <person name="Puhler A."/>
            <person name="Martin W.F."/>
        </authorList>
    </citation>
    <scope>NUCLEOTIDE SEQUENCE [LARGE SCALE GENOMIC DNA]</scope>
    <source>
        <strain evidence="2 3">PCC 7110</strain>
    </source>
</reference>
<dbReference type="OrthoDB" id="508581at2"/>
<dbReference type="RefSeq" id="WP_017750102.1">
    <property type="nucleotide sequence ID" value="NZ_KQ976357.1"/>
</dbReference>
<protein>
    <submittedName>
        <fullName evidence="2">Uncharacterized protein</fullName>
    </submittedName>
</protein>
<dbReference type="EMBL" id="ANNX02000080">
    <property type="protein sequence ID" value="KYC34486.1"/>
    <property type="molecule type" value="Genomic_DNA"/>
</dbReference>
<keyword evidence="3" id="KW-1185">Reference proteome</keyword>
<comment type="caution">
    <text evidence="2">The sequence shown here is derived from an EMBL/GenBank/DDBJ whole genome shotgun (WGS) entry which is preliminary data.</text>
</comment>
<feature type="coiled-coil region" evidence="1">
    <location>
        <begin position="6"/>
        <end position="43"/>
    </location>
</feature>